<evidence type="ECO:0000256" key="1">
    <source>
        <dbReference type="SAM" id="Phobius"/>
    </source>
</evidence>
<proteinExistence type="predicted"/>
<evidence type="ECO:0000313" key="3">
    <source>
        <dbReference type="EMBL" id="OIN55540.1"/>
    </source>
</evidence>
<sequence length="193" mass="21408">MQARKSAFTAVTQSRTILNPILKDEVVFLETSSESGGEHTFVEVKLSAGGGNPLHYHDTFSEEFTCLEGELSLQVGEKIIRLQPGQSATAPIGSKHRFFNSSKHDCRFQCRISPGCPGFEQTLQITYGLARDGRTDAKGMPKSLYILGYTVLISGTYLTGWMAALQPVLNWFGRKAIKNGTAAELERQYRTIW</sequence>
<protein>
    <recommendedName>
        <fullName evidence="2">Cupin type-2 domain-containing protein</fullName>
    </recommendedName>
</protein>
<dbReference type="SUPFAM" id="SSF51182">
    <property type="entry name" value="RmlC-like cupins"/>
    <property type="match status" value="1"/>
</dbReference>
<dbReference type="InterPro" id="IPR014710">
    <property type="entry name" value="RmlC-like_jellyroll"/>
</dbReference>
<dbReference type="PANTHER" id="PTHR36440:SF1">
    <property type="entry name" value="PUTATIVE (AFU_ORTHOLOGUE AFUA_8G07350)-RELATED"/>
    <property type="match status" value="1"/>
</dbReference>
<organism evidence="3 4">
    <name type="scientific">Arsenicibacter rosenii</name>
    <dbReference type="NCBI Taxonomy" id="1750698"/>
    <lineage>
        <taxon>Bacteria</taxon>
        <taxon>Pseudomonadati</taxon>
        <taxon>Bacteroidota</taxon>
        <taxon>Cytophagia</taxon>
        <taxon>Cytophagales</taxon>
        <taxon>Spirosomataceae</taxon>
        <taxon>Arsenicibacter</taxon>
    </lineage>
</organism>
<dbReference type="OrthoDB" id="72027at2"/>
<keyword evidence="1" id="KW-0812">Transmembrane</keyword>
<dbReference type="AlphaFoldDB" id="A0A1S2VAU9"/>
<dbReference type="Pfam" id="PF07883">
    <property type="entry name" value="Cupin_2"/>
    <property type="match status" value="1"/>
</dbReference>
<keyword evidence="1" id="KW-1133">Transmembrane helix</keyword>
<accession>A0A1S2VAU9</accession>
<keyword evidence="1" id="KW-0472">Membrane</keyword>
<dbReference type="Proteomes" id="UP000181790">
    <property type="component" value="Unassembled WGS sequence"/>
</dbReference>
<dbReference type="PANTHER" id="PTHR36440">
    <property type="entry name" value="PUTATIVE (AFU_ORTHOLOGUE AFUA_8G07350)-RELATED"/>
    <property type="match status" value="1"/>
</dbReference>
<evidence type="ECO:0000313" key="4">
    <source>
        <dbReference type="Proteomes" id="UP000181790"/>
    </source>
</evidence>
<reference evidence="3 4" key="1">
    <citation type="submission" date="2016-10" db="EMBL/GenBank/DDBJ databases">
        <title>Arsenicibacter rosenii gen. nov., sp. nov., an efficient arsenic-methylating bacterium isolated from an arsenic-contaminated paddy soil.</title>
        <authorList>
            <person name="Huang K."/>
        </authorList>
    </citation>
    <scope>NUCLEOTIDE SEQUENCE [LARGE SCALE GENOMIC DNA]</scope>
    <source>
        <strain evidence="3 4">SM-1</strain>
    </source>
</reference>
<comment type="caution">
    <text evidence="3">The sequence shown here is derived from an EMBL/GenBank/DDBJ whole genome shotgun (WGS) entry which is preliminary data.</text>
</comment>
<dbReference type="EMBL" id="MORL01000074">
    <property type="protein sequence ID" value="OIN55540.1"/>
    <property type="molecule type" value="Genomic_DNA"/>
</dbReference>
<evidence type="ECO:0000259" key="2">
    <source>
        <dbReference type="Pfam" id="PF07883"/>
    </source>
</evidence>
<dbReference type="InterPro" id="IPR011051">
    <property type="entry name" value="RmlC_Cupin_sf"/>
</dbReference>
<dbReference type="Gene3D" id="2.60.120.10">
    <property type="entry name" value="Jelly Rolls"/>
    <property type="match status" value="1"/>
</dbReference>
<dbReference type="InterPro" id="IPR053146">
    <property type="entry name" value="QDO-like"/>
</dbReference>
<keyword evidence="4" id="KW-1185">Reference proteome</keyword>
<feature type="domain" description="Cupin type-2" evidence="2">
    <location>
        <begin position="43"/>
        <end position="108"/>
    </location>
</feature>
<name>A0A1S2VAU9_9BACT</name>
<dbReference type="InterPro" id="IPR013096">
    <property type="entry name" value="Cupin_2"/>
</dbReference>
<dbReference type="RefSeq" id="WP_071506831.1">
    <property type="nucleotide sequence ID" value="NZ_MORL01000074.1"/>
</dbReference>
<gene>
    <name evidence="3" type="ORF">BLX24_29630</name>
</gene>
<feature type="transmembrane region" description="Helical" evidence="1">
    <location>
        <begin position="144"/>
        <end position="164"/>
    </location>
</feature>